<proteinExistence type="predicted"/>
<dbReference type="AlphaFoldDB" id="A0A0A9A7Z5"/>
<dbReference type="EMBL" id="GBRH01252805">
    <property type="protein sequence ID" value="JAD45090.1"/>
    <property type="molecule type" value="Transcribed_RNA"/>
</dbReference>
<evidence type="ECO:0000313" key="1">
    <source>
        <dbReference type="EMBL" id="JAD45090.1"/>
    </source>
</evidence>
<sequence length="22" mass="2514">MGKSPALCISGYFSYSHYIYLL</sequence>
<organism evidence="1">
    <name type="scientific">Arundo donax</name>
    <name type="common">Giant reed</name>
    <name type="synonym">Donax arundinaceus</name>
    <dbReference type="NCBI Taxonomy" id="35708"/>
    <lineage>
        <taxon>Eukaryota</taxon>
        <taxon>Viridiplantae</taxon>
        <taxon>Streptophyta</taxon>
        <taxon>Embryophyta</taxon>
        <taxon>Tracheophyta</taxon>
        <taxon>Spermatophyta</taxon>
        <taxon>Magnoliopsida</taxon>
        <taxon>Liliopsida</taxon>
        <taxon>Poales</taxon>
        <taxon>Poaceae</taxon>
        <taxon>PACMAD clade</taxon>
        <taxon>Arundinoideae</taxon>
        <taxon>Arundineae</taxon>
        <taxon>Arundo</taxon>
    </lineage>
</organism>
<reference evidence="1" key="1">
    <citation type="submission" date="2014-09" db="EMBL/GenBank/DDBJ databases">
        <authorList>
            <person name="Magalhaes I.L.F."/>
            <person name="Oliveira U."/>
            <person name="Santos F.R."/>
            <person name="Vidigal T.H.D.A."/>
            <person name="Brescovit A.D."/>
            <person name="Santos A.J."/>
        </authorList>
    </citation>
    <scope>NUCLEOTIDE SEQUENCE</scope>
    <source>
        <tissue evidence="1">Shoot tissue taken approximately 20 cm above the soil surface</tissue>
    </source>
</reference>
<name>A0A0A9A7Z5_ARUDO</name>
<reference evidence="1" key="2">
    <citation type="journal article" date="2015" name="Data Brief">
        <title>Shoot transcriptome of the giant reed, Arundo donax.</title>
        <authorList>
            <person name="Barrero R.A."/>
            <person name="Guerrero F.D."/>
            <person name="Moolhuijzen P."/>
            <person name="Goolsby J.A."/>
            <person name="Tidwell J."/>
            <person name="Bellgard S.E."/>
            <person name="Bellgard M.I."/>
        </authorList>
    </citation>
    <scope>NUCLEOTIDE SEQUENCE</scope>
    <source>
        <tissue evidence="1">Shoot tissue taken approximately 20 cm above the soil surface</tissue>
    </source>
</reference>
<accession>A0A0A9A7Z5</accession>
<protein>
    <submittedName>
        <fullName evidence="1">Uncharacterized protein</fullName>
    </submittedName>
</protein>